<accession>A0AA39X3F0</accession>
<comment type="caution">
    <text evidence="2">The sequence shown here is derived from an EMBL/GenBank/DDBJ whole genome shotgun (WGS) entry which is preliminary data.</text>
</comment>
<sequence>MPASSHLLALTIFITGWEGIATAPLAAIVCAKTCEANGTRTKMRFETDGFAPKTFGESSHVGRGGSPDWGGRDALSSRRTRCHFGITEWQCQLLGLENIPHR</sequence>
<dbReference type="AlphaFoldDB" id="A0AA39X3F0"/>
<dbReference type="Proteomes" id="UP001175000">
    <property type="component" value="Unassembled WGS sequence"/>
</dbReference>
<protein>
    <recommendedName>
        <fullName evidence="4">Secreted protein</fullName>
    </recommendedName>
</protein>
<keyword evidence="1" id="KW-0732">Signal</keyword>
<keyword evidence="3" id="KW-1185">Reference proteome</keyword>
<evidence type="ECO:0000313" key="2">
    <source>
        <dbReference type="EMBL" id="KAK0626441.1"/>
    </source>
</evidence>
<gene>
    <name evidence="2" type="ORF">B0T14DRAFT_104152</name>
</gene>
<proteinExistence type="predicted"/>
<organism evidence="2 3">
    <name type="scientific">Immersiella caudata</name>
    <dbReference type="NCBI Taxonomy" id="314043"/>
    <lineage>
        <taxon>Eukaryota</taxon>
        <taxon>Fungi</taxon>
        <taxon>Dikarya</taxon>
        <taxon>Ascomycota</taxon>
        <taxon>Pezizomycotina</taxon>
        <taxon>Sordariomycetes</taxon>
        <taxon>Sordariomycetidae</taxon>
        <taxon>Sordariales</taxon>
        <taxon>Lasiosphaeriaceae</taxon>
        <taxon>Immersiella</taxon>
    </lineage>
</organism>
<name>A0AA39X3F0_9PEZI</name>
<evidence type="ECO:0000256" key="1">
    <source>
        <dbReference type="SAM" id="SignalP"/>
    </source>
</evidence>
<feature type="chain" id="PRO_5041457151" description="Secreted protein" evidence="1">
    <location>
        <begin position="23"/>
        <end position="102"/>
    </location>
</feature>
<reference evidence="2" key="1">
    <citation type="submission" date="2023-06" db="EMBL/GenBank/DDBJ databases">
        <title>Genome-scale phylogeny and comparative genomics of the fungal order Sordariales.</title>
        <authorList>
            <consortium name="Lawrence Berkeley National Laboratory"/>
            <person name="Hensen N."/>
            <person name="Bonometti L."/>
            <person name="Westerberg I."/>
            <person name="Brannstrom I.O."/>
            <person name="Guillou S."/>
            <person name="Cros-Aarteil S."/>
            <person name="Calhoun S."/>
            <person name="Haridas S."/>
            <person name="Kuo A."/>
            <person name="Mondo S."/>
            <person name="Pangilinan J."/>
            <person name="Riley R."/>
            <person name="Labutti K."/>
            <person name="Andreopoulos B."/>
            <person name="Lipzen A."/>
            <person name="Chen C."/>
            <person name="Yanf M."/>
            <person name="Daum C."/>
            <person name="Ng V."/>
            <person name="Clum A."/>
            <person name="Steindorff A."/>
            <person name="Ohm R."/>
            <person name="Martin F."/>
            <person name="Silar P."/>
            <person name="Natvig D."/>
            <person name="Lalanne C."/>
            <person name="Gautier V."/>
            <person name="Ament-Velasquez S.L."/>
            <person name="Kruys A."/>
            <person name="Hutchinson M.I."/>
            <person name="Powell A.J."/>
            <person name="Barry K."/>
            <person name="Miller A.N."/>
            <person name="Grigoriev I.V."/>
            <person name="Debuchy R."/>
            <person name="Gladieux P."/>
            <person name="Thoren M.H."/>
            <person name="Johannesson H."/>
        </authorList>
    </citation>
    <scope>NUCLEOTIDE SEQUENCE</scope>
    <source>
        <strain evidence="2">CBS 606.72</strain>
    </source>
</reference>
<evidence type="ECO:0000313" key="3">
    <source>
        <dbReference type="Proteomes" id="UP001175000"/>
    </source>
</evidence>
<dbReference type="EMBL" id="JAULSU010000002">
    <property type="protein sequence ID" value="KAK0626441.1"/>
    <property type="molecule type" value="Genomic_DNA"/>
</dbReference>
<feature type="signal peptide" evidence="1">
    <location>
        <begin position="1"/>
        <end position="22"/>
    </location>
</feature>
<evidence type="ECO:0008006" key="4">
    <source>
        <dbReference type="Google" id="ProtNLM"/>
    </source>
</evidence>